<feature type="chain" id="PRO_5035180672" evidence="1">
    <location>
        <begin position="19"/>
        <end position="904"/>
    </location>
</feature>
<dbReference type="SUPFAM" id="SSF101908">
    <property type="entry name" value="Putative isomerase YbhE"/>
    <property type="match status" value="1"/>
</dbReference>
<evidence type="ECO:0000313" key="3">
    <source>
        <dbReference type="Proteomes" id="UP000610931"/>
    </source>
</evidence>
<organism evidence="2 3">
    <name type="scientific">Snuella sedimenti</name>
    <dbReference type="NCBI Taxonomy" id="2798802"/>
    <lineage>
        <taxon>Bacteria</taxon>
        <taxon>Pseudomonadati</taxon>
        <taxon>Bacteroidota</taxon>
        <taxon>Flavobacteriia</taxon>
        <taxon>Flavobacteriales</taxon>
        <taxon>Flavobacteriaceae</taxon>
        <taxon>Snuella</taxon>
    </lineage>
</organism>
<accession>A0A8J7IGX8</accession>
<comment type="caution">
    <text evidence="2">The sequence shown here is derived from an EMBL/GenBank/DDBJ whole genome shotgun (WGS) entry which is preliminary data.</text>
</comment>
<dbReference type="Pfam" id="PF13585">
    <property type="entry name" value="CHU_C"/>
    <property type="match status" value="1"/>
</dbReference>
<evidence type="ECO:0000256" key="1">
    <source>
        <dbReference type="SAM" id="SignalP"/>
    </source>
</evidence>
<protein>
    <submittedName>
        <fullName evidence="2">T9SS type B sorting domain-containing protein</fullName>
    </submittedName>
</protein>
<dbReference type="RefSeq" id="WP_199116848.1">
    <property type="nucleotide sequence ID" value="NZ_JAELVQ010000036.1"/>
</dbReference>
<evidence type="ECO:0000313" key="2">
    <source>
        <dbReference type="EMBL" id="MBJ6369722.1"/>
    </source>
</evidence>
<dbReference type="Gene3D" id="2.130.10.10">
    <property type="entry name" value="YVTN repeat-like/Quinoprotein amine dehydrogenase"/>
    <property type="match status" value="1"/>
</dbReference>
<dbReference type="InterPro" id="IPR035986">
    <property type="entry name" value="PKD_dom_sf"/>
</dbReference>
<dbReference type="InterPro" id="IPR026341">
    <property type="entry name" value="T9SS_type_B"/>
</dbReference>
<dbReference type="Proteomes" id="UP000610931">
    <property type="component" value="Unassembled WGS sequence"/>
</dbReference>
<keyword evidence="3" id="KW-1185">Reference proteome</keyword>
<keyword evidence="1" id="KW-0732">Signal</keyword>
<proteinExistence type="predicted"/>
<reference evidence="2" key="1">
    <citation type="submission" date="2020-12" db="EMBL/GenBank/DDBJ databases">
        <title>Snuella sp. nov., isolated from sediment in Incheon.</title>
        <authorList>
            <person name="Kim W."/>
        </authorList>
    </citation>
    <scope>NUCLEOTIDE SEQUENCE</scope>
    <source>
        <strain evidence="2">CAU 1569</strain>
    </source>
</reference>
<dbReference type="NCBIfam" id="TIGR04131">
    <property type="entry name" value="Bac_Flav_CTERM"/>
    <property type="match status" value="1"/>
</dbReference>
<name>A0A8J7IGX8_9FLAO</name>
<dbReference type="AlphaFoldDB" id="A0A8J7IGX8"/>
<dbReference type="SUPFAM" id="SSF49299">
    <property type="entry name" value="PKD domain"/>
    <property type="match status" value="1"/>
</dbReference>
<dbReference type="InterPro" id="IPR015943">
    <property type="entry name" value="WD40/YVTN_repeat-like_dom_sf"/>
</dbReference>
<sequence>MKKAILLIFCFVNLNTFAQNEAANWYFGYNAGIKFNQANSNITKLTDGQLFTNEGCASISDGFGNLLFYTDGSNVWNKNHNLMQNGSGLYGDASSTQSAIIVPKPKDPNIYYIFTVDSRNQRNVNLGLNYSIVDITSDGGLGAVTVKNMPLLKKCSEKLTAVLKDCVSKSIWVMTFASEDGTENTYNTFHAFEVSESGVNSTSVKTTFQTLIGDARGYLKLSPDGSKVACANVRDGMYIYDFDATSGKLSNNTALTIKSGNGGIYPYGIEFSPNSQLLYVSASNDFFSQSAADNNPANHQSTLTQFDLMVADIQNSQITIEERQMYRGGLQLGPDGKIYRALSITYEQGSPFLGVINNPNEIGTSSNYKHNAINLAPFESSQGLPPFITSFFNIEIDIIQNGQSSVSLLLCEEDSYTLKAEDITGATYIWQQDGATLSENTYQLEITESGHYEVLIDRNNGDCPIEGEAYVSFNQNPEAFNTTLLQCDEDGLKDGISLFNLNEANEELTGNVTNLSTVFYLDASMSNMVTNSNAFNNTSNPQTLYVEVINDDTGCSNTCELTLSVSLTDSNDVELPAVCDDDGTEDGFHVFNLSEADTLIIAGLPSGLNISYFETYEDALTELNNIGTTYTNTVPYSQTIYARVENANNCYGISEVQLKVNKLPEIITEDLTYYCLNKYPETISLNAGISIGESSNYTYLWSTGESTYEIPVNEPGLYTVEVTNSNNCSKTRTITVEASNTASFQSIEVVDVSPNNTITVTVSGEGTYEYALLNENGGVYKPFQENPTFENVFPGIYTISVKDVKNDCGTVQEPVSVIGFPKYFTPNNDGFHDTWQVYGISNMFQPNTKILIYNRYGKLLKQLNPLGKGWDGTFNGKKLPSDDYWFVIKLQDGRVVKDHFSLKL</sequence>
<gene>
    <name evidence="2" type="ORF">JF259_16680</name>
</gene>
<feature type="signal peptide" evidence="1">
    <location>
        <begin position="1"/>
        <end position="18"/>
    </location>
</feature>
<dbReference type="EMBL" id="JAELVQ010000036">
    <property type="protein sequence ID" value="MBJ6369722.1"/>
    <property type="molecule type" value="Genomic_DNA"/>
</dbReference>